<dbReference type="AlphaFoldDB" id="A0A918WFB8"/>
<evidence type="ECO:0008006" key="4">
    <source>
        <dbReference type="Google" id="ProtNLM"/>
    </source>
</evidence>
<protein>
    <recommendedName>
        <fullName evidence="4">Arylsulfotransferase (ASST)</fullName>
    </recommendedName>
</protein>
<dbReference type="Gene3D" id="2.120.10.30">
    <property type="entry name" value="TolB, C-terminal domain"/>
    <property type="match status" value="1"/>
</dbReference>
<feature type="signal peptide" evidence="1">
    <location>
        <begin position="1"/>
        <end position="17"/>
    </location>
</feature>
<gene>
    <name evidence="2" type="ORF">GCM10007100_05600</name>
</gene>
<keyword evidence="1" id="KW-0732">Signal</keyword>
<dbReference type="InterPro" id="IPR053143">
    <property type="entry name" value="Arylsulfate_ST"/>
</dbReference>
<proteinExistence type="predicted"/>
<evidence type="ECO:0000256" key="1">
    <source>
        <dbReference type="SAM" id="SignalP"/>
    </source>
</evidence>
<dbReference type="RefSeq" id="WP_189567159.1">
    <property type="nucleotide sequence ID" value="NZ_BMXI01000002.1"/>
</dbReference>
<keyword evidence="3" id="KW-1185">Reference proteome</keyword>
<evidence type="ECO:0000313" key="3">
    <source>
        <dbReference type="Proteomes" id="UP000644507"/>
    </source>
</evidence>
<dbReference type="EMBL" id="BMXI01000002">
    <property type="protein sequence ID" value="GHC43357.1"/>
    <property type="molecule type" value="Genomic_DNA"/>
</dbReference>
<feature type="chain" id="PRO_5037229311" description="Arylsulfotransferase (ASST)" evidence="1">
    <location>
        <begin position="18"/>
        <end position="310"/>
    </location>
</feature>
<dbReference type="SUPFAM" id="SSF101898">
    <property type="entry name" value="NHL repeat"/>
    <property type="match status" value="1"/>
</dbReference>
<dbReference type="PANTHER" id="PTHR35340:SF5">
    <property type="entry name" value="ASST-DOMAIN-CONTAINING PROTEIN"/>
    <property type="match status" value="1"/>
</dbReference>
<sequence length="310" mass="34192">MLKLPFLLTLFSLSVLSAEEPFGRQVSETGVRHSFLLAGATTALISEEGEVLWKTPGKARDGFVLENNNVLVTIGNVAKEFAEGTQDVVWSYQLHKDNQELGSAVRLANGNTLVVERGENPRLLEIDPKGEPVVEVPLQPETERIHMQTRMARKLPNGNYLVPHLLAFAVKEYTAEGKVVRTIRTDLEEWGGREAKTWPFTAIHLENGNTLVNLTNGNRTAEFDSEGKLVWSLSNKEVGGRFADPCGGQRLPNGNTVICSYGQKNGEMPRVFEVDRAGKVVWEFFHPSVGGAHEIHVLTTNGEALGKPLK</sequence>
<organism evidence="2 3">
    <name type="scientific">Roseibacillus persicicus</name>
    <dbReference type="NCBI Taxonomy" id="454148"/>
    <lineage>
        <taxon>Bacteria</taxon>
        <taxon>Pseudomonadati</taxon>
        <taxon>Verrucomicrobiota</taxon>
        <taxon>Verrucomicrobiia</taxon>
        <taxon>Verrucomicrobiales</taxon>
        <taxon>Verrucomicrobiaceae</taxon>
        <taxon>Roseibacillus</taxon>
    </lineage>
</organism>
<reference evidence="2" key="1">
    <citation type="journal article" date="2014" name="Int. J. Syst. Evol. Microbiol.">
        <title>Complete genome sequence of Corynebacterium casei LMG S-19264T (=DSM 44701T), isolated from a smear-ripened cheese.</title>
        <authorList>
            <consortium name="US DOE Joint Genome Institute (JGI-PGF)"/>
            <person name="Walter F."/>
            <person name="Albersmeier A."/>
            <person name="Kalinowski J."/>
            <person name="Ruckert C."/>
        </authorList>
    </citation>
    <scope>NUCLEOTIDE SEQUENCE</scope>
    <source>
        <strain evidence="2">KCTC 12988</strain>
    </source>
</reference>
<reference evidence="2" key="2">
    <citation type="submission" date="2020-09" db="EMBL/GenBank/DDBJ databases">
        <authorList>
            <person name="Sun Q."/>
            <person name="Kim S."/>
        </authorList>
    </citation>
    <scope>NUCLEOTIDE SEQUENCE</scope>
    <source>
        <strain evidence="2">KCTC 12988</strain>
    </source>
</reference>
<accession>A0A918WFB8</accession>
<evidence type="ECO:0000313" key="2">
    <source>
        <dbReference type="EMBL" id="GHC43357.1"/>
    </source>
</evidence>
<dbReference type="InterPro" id="IPR011042">
    <property type="entry name" value="6-blade_b-propeller_TolB-like"/>
</dbReference>
<comment type="caution">
    <text evidence="2">The sequence shown here is derived from an EMBL/GenBank/DDBJ whole genome shotgun (WGS) entry which is preliminary data.</text>
</comment>
<dbReference type="Proteomes" id="UP000644507">
    <property type="component" value="Unassembled WGS sequence"/>
</dbReference>
<dbReference type="PANTHER" id="PTHR35340">
    <property type="entry name" value="PQQ ENZYME REPEAT PROTEIN-RELATED"/>
    <property type="match status" value="1"/>
</dbReference>
<name>A0A918WFB8_9BACT</name>